<evidence type="ECO:0000313" key="9">
    <source>
        <dbReference type="Proteomes" id="UP001150238"/>
    </source>
</evidence>
<dbReference type="AlphaFoldDB" id="A0A9W9DQ05"/>
<dbReference type="PANTHER" id="PTHR48078:SF2">
    <property type="entry name" value="CATABOLIC L-SERINE_THREONINE DEHYDRATASE"/>
    <property type="match status" value="1"/>
</dbReference>
<accession>A0A9W9DQ05</accession>
<evidence type="ECO:0000256" key="2">
    <source>
        <dbReference type="ARBA" id="ARBA00010869"/>
    </source>
</evidence>
<dbReference type="InterPro" id="IPR036052">
    <property type="entry name" value="TrpB-like_PALP_sf"/>
</dbReference>
<dbReference type="GO" id="GO:0004794">
    <property type="term" value="F:threonine deaminase activity"/>
    <property type="evidence" value="ECO:0007669"/>
    <property type="project" value="TreeGrafter"/>
</dbReference>
<comment type="similarity">
    <text evidence="2">Belongs to the serine/threonine dehydratase family.</text>
</comment>
<comment type="catalytic activity">
    <reaction evidence="6">
        <text>L-serine = pyruvate + NH4(+)</text>
        <dbReference type="Rhea" id="RHEA:19169"/>
        <dbReference type="ChEBI" id="CHEBI:15361"/>
        <dbReference type="ChEBI" id="CHEBI:28938"/>
        <dbReference type="ChEBI" id="CHEBI:33384"/>
        <dbReference type="EC" id="4.3.1.17"/>
    </reaction>
</comment>
<evidence type="ECO:0000256" key="3">
    <source>
        <dbReference type="ARBA" id="ARBA00012093"/>
    </source>
</evidence>
<reference evidence="8" key="2">
    <citation type="journal article" date="2023" name="Proc. Natl. Acad. Sci. U.S.A.">
        <title>A global phylogenomic analysis of the shiitake genus Lentinula.</title>
        <authorList>
            <person name="Sierra-Patev S."/>
            <person name="Min B."/>
            <person name="Naranjo-Ortiz M."/>
            <person name="Looney B."/>
            <person name="Konkel Z."/>
            <person name="Slot J.C."/>
            <person name="Sakamoto Y."/>
            <person name="Steenwyk J.L."/>
            <person name="Rokas A."/>
            <person name="Carro J."/>
            <person name="Camarero S."/>
            <person name="Ferreira P."/>
            <person name="Molpeceres G."/>
            <person name="Ruiz-Duenas F.J."/>
            <person name="Serrano A."/>
            <person name="Henrissat B."/>
            <person name="Drula E."/>
            <person name="Hughes K.W."/>
            <person name="Mata J.L."/>
            <person name="Ishikawa N.K."/>
            <person name="Vargas-Isla R."/>
            <person name="Ushijima S."/>
            <person name="Smith C.A."/>
            <person name="Donoghue J."/>
            <person name="Ahrendt S."/>
            <person name="Andreopoulos W."/>
            <person name="He G."/>
            <person name="LaButti K."/>
            <person name="Lipzen A."/>
            <person name="Ng V."/>
            <person name="Riley R."/>
            <person name="Sandor L."/>
            <person name="Barry K."/>
            <person name="Martinez A.T."/>
            <person name="Xiao Y."/>
            <person name="Gibbons J.G."/>
            <person name="Terashima K."/>
            <person name="Grigoriev I.V."/>
            <person name="Hibbett D."/>
        </authorList>
    </citation>
    <scope>NUCLEOTIDE SEQUENCE</scope>
    <source>
        <strain evidence="8">Sp2 HRB7682 ss15</strain>
    </source>
</reference>
<evidence type="ECO:0000256" key="6">
    <source>
        <dbReference type="ARBA" id="ARBA00049406"/>
    </source>
</evidence>
<reference evidence="8" key="1">
    <citation type="submission" date="2022-08" db="EMBL/GenBank/DDBJ databases">
        <authorList>
            <consortium name="DOE Joint Genome Institute"/>
            <person name="Min B."/>
            <person name="Riley R."/>
            <person name="Sierra-Patev S."/>
            <person name="Naranjo-Ortiz M."/>
            <person name="Looney B."/>
            <person name="Konkel Z."/>
            <person name="Slot J.C."/>
            <person name="Sakamoto Y."/>
            <person name="Steenwyk J.L."/>
            <person name="Rokas A."/>
            <person name="Carro J."/>
            <person name="Camarero S."/>
            <person name="Ferreira P."/>
            <person name="Molpeceres G."/>
            <person name="Ruiz-Duenas F.J."/>
            <person name="Serrano A."/>
            <person name="Henrissat B."/>
            <person name="Drula E."/>
            <person name="Hughes K.W."/>
            <person name="Mata J.L."/>
            <person name="Ishikawa N.K."/>
            <person name="Vargas-Isla R."/>
            <person name="Ushijima S."/>
            <person name="Smith C.A."/>
            <person name="Ahrendt S."/>
            <person name="Andreopoulos W."/>
            <person name="He G."/>
            <person name="Labutti K."/>
            <person name="Lipzen A."/>
            <person name="Ng V."/>
            <person name="Sandor L."/>
            <person name="Barry K."/>
            <person name="Martinez A.T."/>
            <person name="Xiao Y."/>
            <person name="Gibbons J.G."/>
            <person name="Terashima K."/>
            <person name="Hibbett D.S."/>
            <person name="Grigoriev I.V."/>
        </authorList>
    </citation>
    <scope>NUCLEOTIDE SEQUENCE</scope>
    <source>
        <strain evidence="8">Sp2 HRB7682 ss15</strain>
    </source>
</reference>
<comment type="caution">
    <text evidence="8">The sequence shown here is derived from an EMBL/GenBank/DDBJ whole genome shotgun (WGS) entry which is preliminary data.</text>
</comment>
<comment type="cofactor">
    <cofactor evidence="1">
        <name>pyridoxal 5'-phosphate</name>
        <dbReference type="ChEBI" id="CHEBI:597326"/>
    </cofactor>
</comment>
<evidence type="ECO:0000259" key="7">
    <source>
        <dbReference type="Pfam" id="PF00291"/>
    </source>
</evidence>
<dbReference type="Pfam" id="PF00291">
    <property type="entry name" value="PALP"/>
    <property type="match status" value="1"/>
</dbReference>
<dbReference type="GO" id="GO:0009097">
    <property type="term" value="P:isoleucine biosynthetic process"/>
    <property type="evidence" value="ECO:0007669"/>
    <property type="project" value="TreeGrafter"/>
</dbReference>
<keyword evidence="5" id="KW-0456">Lyase</keyword>
<dbReference type="InterPro" id="IPR001926">
    <property type="entry name" value="TrpB-like_PALP"/>
</dbReference>
<dbReference type="GO" id="GO:0030170">
    <property type="term" value="F:pyridoxal phosphate binding"/>
    <property type="evidence" value="ECO:0007669"/>
    <property type="project" value="InterPro"/>
</dbReference>
<protein>
    <recommendedName>
        <fullName evidence="3">L-serine ammonia-lyase</fullName>
        <ecNumber evidence="3">4.3.1.17</ecNumber>
    </recommendedName>
</protein>
<feature type="domain" description="Tryptophan synthase beta chain-like PALP" evidence="7">
    <location>
        <begin position="23"/>
        <end position="352"/>
    </location>
</feature>
<evidence type="ECO:0000256" key="1">
    <source>
        <dbReference type="ARBA" id="ARBA00001933"/>
    </source>
</evidence>
<evidence type="ECO:0000256" key="4">
    <source>
        <dbReference type="ARBA" id="ARBA00022898"/>
    </source>
</evidence>
<dbReference type="PANTHER" id="PTHR48078">
    <property type="entry name" value="THREONINE DEHYDRATASE, MITOCHONDRIAL-RELATED"/>
    <property type="match status" value="1"/>
</dbReference>
<evidence type="ECO:0000256" key="5">
    <source>
        <dbReference type="ARBA" id="ARBA00023239"/>
    </source>
</evidence>
<dbReference type="GO" id="GO:0003941">
    <property type="term" value="F:L-serine ammonia-lyase activity"/>
    <property type="evidence" value="ECO:0007669"/>
    <property type="project" value="UniProtKB-EC"/>
</dbReference>
<evidence type="ECO:0000313" key="8">
    <source>
        <dbReference type="EMBL" id="KAJ4480522.1"/>
    </source>
</evidence>
<dbReference type="EMBL" id="JANVFS010000015">
    <property type="protein sequence ID" value="KAJ4480522.1"/>
    <property type="molecule type" value="Genomic_DNA"/>
</dbReference>
<dbReference type="Proteomes" id="UP001150238">
    <property type="component" value="Unassembled WGS sequence"/>
</dbReference>
<organism evidence="8 9">
    <name type="scientific">Lentinula lateritia</name>
    <dbReference type="NCBI Taxonomy" id="40482"/>
    <lineage>
        <taxon>Eukaryota</taxon>
        <taxon>Fungi</taxon>
        <taxon>Dikarya</taxon>
        <taxon>Basidiomycota</taxon>
        <taxon>Agaricomycotina</taxon>
        <taxon>Agaricomycetes</taxon>
        <taxon>Agaricomycetidae</taxon>
        <taxon>Agaricales</taxon>
        <taxon>Marasmiineae</taxon>
        <taxon>Omphalotaceae</taxon>
        <taxon>Lentinula</taxon>
    </lineage>
</organism>
<keyword evidence="4" id="KW-0663">Pyridoxal phosphate</keyword>
<sequence>MTCPRTARVLRHHMDQDSPYLWQETPLILSAPISRLLGVNAFLKFENVHPSYSFKFRGMSLFVRETMKRKGKDVHFVTASGGNAGLAVACAAKAAEAKCTVFLPEGASKSTVELLKEQNADVAIAGKYYLEAFNAAKEKALTDENAVVVPAYDDPLLWEGHSSMITETFNQLKQWSVAEPDAICCSVGGGGLLAGIMVGCKKVQWDHVPLVALETMGSNCFHHSILLNSSGSSKFATELPSYVTKVHDEASKLDLAQFDSFHSRASGSLGASQPATGSVRMALEREGGIRCVTIPDELSMQSAVAFADDHKALVELACSTTLAAAYKPQLLDAVVPPRSDGRKRNIVFIVCGGFKVSLRELAEYEEVLKAEIERNVNGHWEVVLNDGQIVDVDYSLRAVRFFMTFFHFPPALPAVAPIFHL</sequence>
<proteinExistence type="inferred from homology"/>
<dbReference type="SUPFAM" id="SSF53686">
    <property type="entry name" value="Tryptophan synthase beta subunit-like PLP-dependent enzymes"/>
    <property type="match status" value="1"/>
</dbReference>
<dbReference type="InterPro" id="IPR050147">
    <property type="entry name" value="Ser/Thr_Dehydratase"/>
</dbReference>
<dbReference type="Gene3D" id="3.40.50.1100">
    <property type="match status" value="2"/>
</dbReference>
<dbReference type="InterPro" id="IPR000634">
    <property type="entry name" value="Ser/Thr_deHydtase_PyrdxlP-BS"/>
</dbReference>
<dbReference type="GO" id="GO:0006565">
    <property type="term" value="P:L-serine catabolic process"/>
    <property type="evidence" value="ECO:0007669"/>
    <property type="project" value="TreeGrafter"/>
</dbReference>
<dbReference type="PROSITE" id="PS00165">
    <property type="entry name" value="DEHYDRATASE_SER_THR"/>
    <property type="match status" value="1"/>
</dbReference>
<name>A0A9W9DQ05_9AGAR</name>
<dbReference type="EC" id="4.3.1.17" evidence="3"/>
<dbReference type="GO" id="GO:0006567">
    <property type="term" value="P:L-threonine catabolic process"/>
    <property type="evidence" value="ECO:0007669"/>
    <property type="project" value="TreeGrafter"/>
</dbReference>
<gene>
    <name evidence="8" type="ORF">C8J55DRAFT_513058</name>
</gene>